<dbReference type="RefSeq" id="WP_191042091.1">
    <property type="nucleotide sequence ID" value="NZ_JACXAA010000012.1"/>
</dbReference>
<evidence type="ECO:0000313" key="3">
    <source>
        <dbReference type="EMBL" id="MBD2756475.1"/>
    </source>
</evidence>
<evidence type="ECO:0000256" key="1">
    <source>
        <dbReference type="SAM" id="MobiDB-lite"/>
    </source>
</evidence>
<keyword evidence="2" id="KW-0812">Transmembrane</keyword>
<keyword evidence="2" id="KW-1133">Transmembrane helix</keyword>
<dbReference type="Proteomes" id="UP000653797">
    <property type="component" value="Unassembled WGS sequence"/>
</dbReference>
<proteinExistence type="predicted"/>
<gene>
    <name evidence="3" type="ORF">IC230_26540</name>
</gene>
<keyword evidence="2" id="KW-0472">Membrane</keyword>
<protein>
    <submittedName>
        <fullName evidence="3">Uncharacterized protein</fullName>
    </submittedName>
</protein>
<organism evidence="3 4">
    <name type="scientific">Spirosoma validum</name>
    <dbReference type="NCBI Taxonomy" id="2771355"/>
    <lineage>
        <taxon>Bacteria</taxon>
        <taxon>Pseudomonadati</taxon>
        <taxon>Bacteroidota</taxon>
        <taxon>Cytophagia</taxon>
        <taxon>Cytophagales</taxon>
        <taxon>Cytophagaceae</taxon>
        <taxon>Spirosoma</taxon>
    </lineage>
</organism>
<sequence length="99" mass="11477">MNNNGNSKRRGNKLVNWITVWGLIFGCIAFNLYFDNRQTRLEKKYYRTQFEVESQRADSLHRAALQLEHRLRQIESGTTEKVSVSQPTTSAKSLVTSEL</sequence>
<comment type="caution">
    <text evidence="3">The sequence shown here is derived from an EMBL/GenBank/DDBJ whole genome shotgun (WGS) entry which is preliminary data.</text>
</comment>
<reference evidence="3" key="1">
    <citation type="submission" date="2020-09" db="EMBL/GenBank/DDBJ databases">
        <authorList>
            <person name="Kim M.K."/>
        </authorList>
    </citation>
    <scope>NUCLEOTIDE SEQUENCE</scope>
    <source>
        <strain evidence="3">BT704</strain>
    </source>
</reference>
<feature type="region of interest" description="Disordered" evidence="1">
    <location>
        <begin position="77"/>
        <end position="99"/>
    </location>
</feature>
<evidence type="ECO:0000313" key="4">
    <source>
        <dbReference type="Proteomes" id="UP000653797"/>
    </source>
</evidence>
<keyword evidence="4" id="KW-1185">Reference proteome</keyword>
<accession>A0A927GGD0</accession>
<dbReference type="EMBL" id="JACXAA010000012">
    <property type="protein sequence ID" value="MBD2756475.1"/>
    <property type="molecule type" value="Genomic_DNA"/>
</dbReference>
<dbReference type="AlphaFoldDB" id="A0A927GGD0"/>
<evidence type="ECO:0000256" key="2">
    <source>
        <dbReference type="SAM" id="Phobius"/>
    </source>
</evidence>
<name>A0A927GGD0_9BACT</name>
<feature type="transmembrane region" description="Helical" evidence="2">
    <location>
        <begin position="14"/>
        <end position="34"/>
    </location>
</feature>